<evidence type="ECO:0000256" key="2">
    <source>
        <dbReference type="ARBA" id="ARBA00007077"/>
    </source>
</evidence>
<dbReference type="InterPro" id="IPR035979">
    <property type="entry name" value="RBD_domain_sf"/>
</dbReference>
<evidence type="ECO:0000256" key="4">
    <source>
        <dbReference type="ARBA" id="ARBA00023242"/>
    </source>
</evidence>
<dbReference type="GeneTree" id="ENSGT00390000011249"/>
<dbReference type="AlphaFoldDB" id="A0A8C8XQS1"/>
<feature type="region of interest" description="Disordered" evidence="6">
    <location>
        <begin position="135"/>
        <end position="154"/>
    </location>
</feature>
<dbReference type="InterPro" id="IPR034221">
    <property type="entry name" value="RBM34_RRM2"/>
</dbReference>
<dbReference type="SMART" id="SM00360">
    <property type="entry name" value="RRM"/>
    <property type="match status" value="2"/>
</dbReference>
<dbReference type="Proteomes" id="UP000694399">
    <property type="component" value="Chromosome D3"/>
</dbReference>
<evidence type="ECO:0000259" key="7">
    <source>
        <dbReference type="PROSITE" id="PS50102"/>
    </source>
</evidence>
<gene>
    <name evidence="8" type="primary">RBM34</name>
</gene>
<feature type="compositionally biased region" description="Basic and acidic residues" evidence="6">
    <location>
        <begin position="16"/>
        <end position="27"/>
    </location>
</feature>
<feature type="region of interest" description="Disordered" evidence="6">
    <location>
        <begin position="61"/>
        <end position="117"/>
    </location>
</feature>
<dbReference type="Gene3D" id="3.30.70.330">
    <property type="match status" value="2"/>
</dbReference>
<dbReference type="PROSITE" id="PS50102">
    <property type="entry name" value="RRM"/>
    <property type="match status" value="2"/>
</dbReference>
<dbReference type="GO" id="GO:0000463">
    <property type="term" value="P:maturation of LSU-rRNA from tricistronic rRNA transcript (SSU-rRNA, 5.8S rRNA, LSU-rRNA)"/>
    <property type="evidence" value="ECO:0007669"/>
    <property type="project" value="TreeGrafter"/>
</dbReference>
<dbReference type="CDD" id="cd12395">
    <property type="entry name" value="RRM2_RBM34"/>
    <property type="match status" value="1"/>
</dbReference>
<proteinExistence type="inferred from homology"/>
<dbReference type="PANTHER" id="PTHR23236:SF25">
    <property type="entry name" value="RNA-BINDING PROTEIN 34"/>
    <property type="match status" value="1"/>
</dbReference>
<dbReference type="Pfam" id="PF00076">
    <property type="entry name" value="RRM_1"/>
    <property type="match status" value="1"/>
</dbReference>
<feature type="region of interest" description="Disordered" evidence="6">
    <location>
        <begin position="386"/>
        <end position="410"/>
    </location>
</feature>
<feature type="region of interest" description="Disordered" evidence="6">
    <location>
        <begin position="1"/>
        <end position="31"/>
    </location>
</feature>
<dbReference type="FunFam" id="3.30.70.330:FF:000511">
    <property type="entry name" value="RNA binding motif protein 34"/>
    <property type="match status" value="1"/>
</dbReference>
<dbReference type="Ensembl" id="ENSPLOT00000025766.1">
    <property type="protein sequence ID" value="ENSPLOP00000023333.1"/>
    <property type="gene ID" value="ENSPLOG00000016898.1"/>
</dbReference>
<evidence type="ECO:0000313" key="8">
    <source>
        <dbReference type="Ensembl" id="ENSPLOP00000023333.1"/>
    </source>
</evidence>
<reference evidence="8" key="1">
    <citation type="journal article" date="2019" name="bioRxiv">
        <title>Long live the king: chromosome-level assembly of the lion (Panthera leo) using linked-read, Hi-C, and long read data.</title>
        <authorList>
            <person name="Armstrong E.E."/>
            <person name="Taylor R.W."/>
            <person name="Miller D.E."/>
            <person name="Kaelin C."/>
            <person name="Barsh G."/>
            <person name="Hadly E.A."/>
            <person name="Petrov D."/>
        </authorList>
    </citation>
    <scope>NUCLEOTIDE SEQUENCE [LARGE SCALE GENOMIC DNA]</scope>
</reference>
<keyword evidence="9" id="KW-1185">Reference proteome</keyword>
<reference evidence="8" key="2">
    <citation type="submission" date="2025-08" db="UniProtKB">
        <authorList>
            <consortium name="Ensembl"/>
        </authorList>
    </citation>
    <scope>IDENTIFICATION</scope>
</reference>
<organism evidence="8 9">
    <name type="scientific">Panthera leo</name>
    <name type="common">Lion</name>
    <dbReference type="NCBI Taxonomy" id="9689"/>
    <lineage>
        <taxon>Eukaryota</taxon>
        <taxon>Metazoa</taxon>
        <taxon>Chordata</taxon>
        <taxon>Craniata</taxon>
        <taxon>Vertebrata</taxon>
        <taxon>Euteleostomi</taxon>
        <taxon>Mammalia</taxon>
        <taxon>Eutheria</taxon>
        <taxon>Laurasiatheria</taxon>
        <taxon>Carnivora</taxon>
        <taxon>Feliformia</taxon>
        <taxon>Felidae</taxon>
        <taxon>Pantherinae</taxon>
        <taxon>Panthera</taxon>
    </lineage>
</organism>
<dbReference type="SUPFAM" id="SSF54928">
    <property type="entry name" value="RNA-binding domain, RBD"/>
    <property type="match status" value="2"/>
</dbReference>
<evidence type="ECO:0000256" key="6">
    <source>
        <dbReference type="SAM" id="MobiDB-lite"/>
    </source>
</evidence>
<evidence type="ECO:0000256" key="3">
    <source>
        <dbReference type="ARBA" id="ARBA00022884"/>
    </source>
</evidence>
<keyword evidence="4" id="KW-0539">Nucleus</keyword>
<reference evidence="8" key="3">
    <citation type="submission" date="2025-09" db="UniProtKB">
        <authorList>
            <consortium name="Ensembl"/>
        </authorList>
    </citation>
    <scope>IDENTIFICATION</scope>
</reference>
<evidence type="ECO:0000256" key="1">
    <source>
        <dbReference type="ARBA" id="ARBA00004604"/>
    </source>
</evidence>
<evidence type="ECO:0000313" key="9">
    <source>
        <dbReference type="Proteomes" id="UP000694399"/>
    </source>
</evidence>
<feature type="region of interest" description="Disordered" evidence="6">
    <location>
        <begin position="345"/>
        <end position="374"/>
    </location>
</feature>
<feature type="domain" description="RRM" evidence="7">
    <location>
        <begin position="187"/>
        <end position="262"/>
    </location>
</feature>
<comment type="similarity">
    <text evidence="2">Belongs to the RRM RBM34 family.</text>
</comment>
<accession>A0A8C8XQS1</accession>
<dbReference type="InterPro" id="IPR012677">
    <property type="entry name" value="Nucleotide-bd_a/b_plait_sf"/>
</dbReference>
<dbReference type="InterPro" id="IPR000504">
    <property type="entry name" value="RRM_dom"/>
</dbReference>
<dbReference type="PANTHER" id="PTHR23236">
    <property type="entry name" value="EUKARYOTIC TRANSLATION INITIATION FACTOR 4B/4H"/>
    <property type="match status" value="1"/>
</dbReference>
<evidence type="ECO:0000256" key="5">
    <source>
        <dbReference type="PROSITE-ProRule" id="PRU00176"/>
    </source>
</evidence>
<feature type="domain" description="RRM" evidence="7">
    <location>
        <begin position="269"/>
        <end position="346"/>
    </location>
</feature>
<name>A0A8C8XQS1_PANLE</name>
<protein>
    <submittedName>
        <fullName evidence="8">RNA binding motif protein 34</fullName>
    </submittedName>
</protein>
<feature type="compositionally biased region" description="Basic residues" evidence="6">
    <location>
        <begin position="389"/>
        <end position="410"/>
    </location>
</feature>
<dbReference type="GO" id="GO:0019843">
    <property type="term" value="F:rRNA binding"/>
    <property type="evidence" value="ECO:0007669"/>
    <property type="project" value="TreeGrafter"/>
</dbReference>
<sequence length="410" mass="46032">MGTPVEEKSNRKKKKGAQERDNPEDGVRGSLAGDYVVGQVASSLLQSRRPSRNSTARLASLFSSSERQLQPVYVPVPKETTKKRKRDEEEEGTSQIQGPLLQEPSQKMKVKKKLSAADKKLANRENALASADLEEEIHQKQGQKRSASQSGIKAADKKVLDDVDHTVVNQRKKIEINQEEERLKNERTVFVGNLPVTCNKKVSVFYTFSFLFFLYRRKIHPDQKNINAYVVFKDESAATKALKRNGAQFADGFRVRVDLASETSSRDKRSVFVGNLPYKVEESAIEEHFLDCGSIVAVRIVRDPATGVGRGFGYVLFENTDAVHLALKLNNSELMGRKLRVMRSVNKEKLKPNSNPSSKNVGKPKQGLHFDSKNVGHSKSLFIGEKAVLLKKKKKGQKKNGRTKKQKNQK</sequence>
<dbReference type="GO" id="GO:0005730">
    <property type="term" value="C:nucleolus"/>
    <property type="evidence" value="ECO:0007669"/>
    <property type="project" value="UniProtKB-SubCell"/>
</dbReference>
<keyword evidence="3 5" id="KW-0694">RNA-binding</keyword>
<comment type="subcellular location">
    <subcellularLocation>
        <location evidence="1">Nucleus</location>
        <location evidence="1">Nucleolus</location>
    </subcellularLocation>
</comment>